<proteinExistence type="predicted"/>
<dbReference type="Proteomes" id="UP000663866">
    <property type="component" value="Unassembled WGS sequence"/>
</dbReference>
<keyword evidence="3" id="KW-1185">Reference proteome</keyword>
<feature type="non-terminal residue" evidence="2">
    <location>
        <position position="1"/>
    </location>
</feature>
<accession>A0A821K2D6</accession>
<protein>
    <submittedName>
        <fullName evidence="2">Uncharacterized protein</fullName>
    </submittedName>
</protein>
<evidence type="ECO:0000313" key="2">
    <source>
        <dbReference type="EMBL" id="CAF4728894.1"/>
    </source>
</evidence>
<sequence>MQKILPHDIPRIDDDVCLQIISDKSPLFGQISCNGMSVPCQVEQTKHRHTW</sequence>
<organism evidence="2 3">
    <name type="scientific">Rotaria magnacalcarata</name>
    <dbReference type="NCBI Taxonomy" id="392030"/>
    <lineage>
        <taxon>Eukaryota</taxon>
        <taxon>Metazoa</taxon>
        <taxon>Spiralia</taxon>
        <taxon>Gnathifera</taxon>
        <taxon>Rotifera</taxon>
        <taxon>Eurotatoria</taxon>
        <taxon>Bdelloidea</taxon>
        <taxon>Philodinida</taxon>
        <taxon>Philodinidae</taxon>
        <taxon>Rotaria</taxon>
    </lineage>
</organism>
<evidence type="ECO:0000313" key="1">
    <source>
        <dbReference type="EMBL" id="CAF4725477.1"/>
    </source>
</evidence>
<reference evidence="2" key="1">
    <citation type="submission" date="2021-02" db="EMBL/GenBank/DDBJ databases">
        <authorList>
            <person name="Nowell W R."/>
        </authorList>
    </citation>
    <scope>NUCLEOTIDE SEQUENCE</scope>
</reference>
<name>A0A821K2D6_9BILA</name>
<evidence type="ECO:0000313" key="3">
    <source>
        <dbReference type="Proteomes" id="UP000663866"/>
    </source>
</evidence>
<dbReference type="AlphaFoldDB" id="A0A821K2D6"/>
<gene>
    <name evidence="1" type="ORF">OVN521_LOCUS49240</name>
    <name evidence="2" type="ORF">OVN521_LOCUS49364</name>
</gene>
<comment type="caution">
    <text evidence="2">The sequence shown here is derived from an EMBL/GenBank/DDBJ whole genome shotgun (WGS) entry which is preliminary data.</text>
</comment>
<dbReference type="EMBL" id="CAJOBG010107746">
    <property type="protein sequence ID" value="CAF4728894.1"/>
    <property type="molecule type" value="Genomic_DNA"/>
</dbReference>
<dbReference type="EMBL" id="CAJOBG010106925">
    <property type="protein sequence ID" value="CAF4725477.1"/>
    <property type="molecule type" value="Genomic_DNA"/>
</dbReference>